<dbReference type="InterPro" id="IPR027417">
    <property type="entry name" value="P-loop_NTPase"/>
</dbReference>
<feature type="domain" description="NACHT" evidence="1">
    <location>
        <begin position="1044"/>
        <end position="1198"/>
    </location>
</feature>
<evidence type="ECO:0000313" key="4">
    <source>
        <dbReference type="Proteomes" id="UP001159427"/>
    </source>
</evidence>
<evidence type="ECO:0008006" key="5">
    <source>
        <dbReference type="Google" id="ProtNLM"/>
    </source>
</evidence>
<dbReference type="EMBL" id="CALNXI010000048">
    <property type="protein sequence ID" value="CAH3016773.1"/>
    <property type="molecule type" value="Genomic_DNA"/>
</dbReference>
<dbReference type="Proteomes" id="UP001159427">
    <property type="component" value="Unassembled WGS sequence"/>
</dbReference>
<dbReference type="Gene3D" id="1.10.10.10">
    <property type="entry name" value="Winged helix-like DNA-binding domain superfamily/Winged helix DNA-binding domain"/>
    <property type="match status" value="1"/>
</dbReference>
<accession>A0ABN8LLE8</accession>
<sequence>MASRPPLFDATEEKTNFTRLARLVIDGGTRVLRDVLHSLCPSAVLPTVLKNNETKLQNLKSKGRIFVDQWETLFPHTGSLPDAETFDITLLHLLLREICCSLVKPVTGWHNMPADTDSSREAHIVRIKCFRNELCHSISTAISNDEFKTKWTFISRSLVALGLDTKEIDKLKTESIDHDTKRRVEEEMKRWKDLEPRSRSQFVRMICDMRNLSKQNITFVITSRKTFNAAGYHLVIEEIRLSNLPQDEATKLLLSKYKAEERKKLSQTKRMVELCGCVPLALCIVGSLLSDFEEDTLINSLEKELLDVLQDDEFSLENTIKTSFDLLNPEELKVLALLSVFPGSFDFDAAKDVTATINQSAASQTMKILRSLKNRSLLEQPSSGKFQVHQLIQAFARKTDETNYHPQVFADVEKAACAHFISRLDNAAQLYWSKDKCRESIEAFNSERYNFEYFLQVYVKTMAEHPYLDPFLESCTKKFLDQFPQKCMYLEMCLLPSFYITVLETLLTHFNKGNQPLHTVELLCLLANEQRKIGRREDYISLMEQAKYIYRWNYTEFKTNGLSQVFFFNSYARLVFEKRIKTNKKLSNQVYQIALILCDLKLLGHPERAVTKLLIGKHQKSMPLLQEATYLLTQCLGEHYMTAQGHKAIADVYFAHRGTETELNMSLYHYRLALEMMKKCGMSGQKETTLTLKNYACCQRRKGNYEEAMTYLEKAKRIAEIELEDDHRWKAMIDTQLALLHEDFGFIDDAIAIMKNSLEMCGRLNVSVDHLGNRHDIWQFLDRYPEAYPEKLFMSFSERWCSSSSCSSVFDTSKEKTNGTRLGRLLIDGGTDVLRKFLDSVYPKPQSLADELKNNYARFETLRSRRVIFDQQWDKLFPPSGDPPDSNTFDLTLLHLLIREVCYLPAPSNSWHKMPPEDDESLEANITRIKCFRNDLCHSVSTGIPNDEFEDKWNKIVSSLERIEIGVYRKNIERLKNDSIDHETRQLVEQEIKQWRNVQEHDTLEVMCRLQSCLPDVVPREHMFGRSQELKLVRDNIESETVAMVLITGGPGFGKTTLAKEVAHDLAAKFERRCVLFCRLLSRKTFNEVASEMILMAHSCVNCKTLTQLPENPEQWLKAWSKQIQMRVTFVLDNVDGVLESGERKKFLEILTVIRELSHRKVTFVVTSRNQFEDSDLSMQIVRLSPLSPNQAKNVLVSRVNDEGVRRKLSRTDEIVELCGYVPLPLCIVGSLLSDYTEEKLIENLKRKPMTVLDDDNKSVRMAIKTSFDLLSKDDQDCLVLMSVFPGSFECDAAEAVILKVCQESGALPVSVLRSLKNRSLVETPSSSRYQLHPLIRAFARKINRPGDSQLLATGRKLACVFFMSYLNENAKMFWSKDNCKTSIESFNEDRQNFEYFLDFFCNEMMNHDPEIENTGSQSFLEDFSQKCMYLEKCVRPTLYIQILNKMLQSFDREAQSVLVVELLCLLGHEMRKVGEKSKYNEHMKDAQELYNKNASEFEKKPLSQVIFLHSHARFLSERKVFKDPEPKKAYDAALDICKKHIPDHPEAAATLLFAGRQAKRGKENEEAKSKLFKALDLFRAKLGDHFMTAQCLKDIADFLFFQTTPDLDETLEFYKMAMEMMERLGMSEKKESILLLKNYGICQMRKDNFEEARILLQRAENVAEKELEEEHMWKVMVKTQQAILLDKMESIEEMEAAMKKGLKMYYSITGERSFKRLKNRYDICDVLKRYPERFPQEEYPRKNKSIK</sequence>
<dbReference type="InterPro" id="IPR036388">
    <property type="entry name" value="WH-like_DNA-bd_sf"/>
</dbReference>
<organism evidence="3 4">
    <name type="scientific">Porites evermanni</name>
    <dbReference type="NCBI Taxonomy" id="104178"/>
    <lineage>
        <taxon>Eukaryota</taxon>
        <taxon>Metazoa</taxon>
        <taxon>Cnidaria</taxon>
        <taxon>Anthozoa</taxon>
        <taxon>Hexacorallia</taxon>
        <taxon>Scleractinia</taxon>
        <taxon>Fungiina</taxon>
        <taxon>Poritidae</taxon>
        <taxon>Porites</taxon>
    </lineage>
</organism>
<dbReference type="InterPro" id="IPR007111">
    <property type="entry name" value="NACHT_NTPase"/>
</dbReference>
<reference evidence="3 4" key="1">
    <citation type="submission" date="2022-05" db="EMBL/GenBank/DDBJ databases">
        <authorList>
            <consortium name="Genoscope - CEA"/>
            <person name="William W."/>
        </authorList>
    </citation>
    <scope>NUCLEOTIDE SEQUENCE [LARGE SCALE GENOMIC DNA]</scope>
</reference>
<name>A0ABN8LLE8_9CNID</name>
<protein>
    <recommendedName>
        <fullName evidence="5">E3 ubiquitin-protein ligase DZIP3</fullName>
    </recommendedName>
</protein>
<dbReference type="InterPro" id="IPR041249">
    <property type="entry name" value="HEPN_DZIP3"/>
</dbReference>
<dbReference type="Pfam" id="PF05729">
    <property type="entry name" value="NACHT"/>
    <property type="match status" value="1"/>
</dbReference>
<keyword evidence="4" id="KW-1185">Reference proteome</keyword>
<dbReference type="InterPro" id="IPR042197">
    <property type="entry name" value="Apaf_helical"/>
</dbReference>
<evidence type="ECO:0000259" key="2">
    <source>
        <dbReference type="Pfam" id="PF18738"/>
    </source>
</evidence>
<dbReference type="PANTHER" id="PTHR47691">
    <property type="entry name" value="REGULATOR-RELATED"/>
    <property type="match status" value="1"/>
</dbReference>
<evidence type="ECO:0000259" key="1">
    <source>
        <dbReference type="Pfam" id="PF05729"/>
    </source>
</evidence>
<gene>
    <name evidence="3" type="ORF">PEVE_00032727</name>
</gene>
<dbReference type="Pfam" id="PF18738">
    <property type="entry name" value="HEPN_DZIP3"/>
    <property type="match status" value="2"/>
</dbReference>
<dbReference type="Gene3D" id="1.25.40.10">
    <property type="entry name" value="Tetratricopeptide repeat domain"/>
    <property type="match status" value="2"/>
</dbReference>
<dbReference type="InterPro" id="IPR011990">
    <property type="entry name" value="TPR-like_helical_dom_sf"/>
</dbReference>
<dbReference type="SUPFAM" id="SSF48452">
    <property type="entry name" value="TPR-like"/>
    <property type="match status" value="2"/>
</dbReference>
<dbReference type="PRINTS" id="PR00364">
    <property type="entry name" value="DISEASERSIST"/>
</dbReference>
<feature type="domain" description="DZIP3-like HEPN" evidence="2">
    <location>
        <begin position="845"/>
        <end position="986"/>
    </location>
</feature>
<dbReference type="Gene3D" id="1.10.8.430">
    <property type="entry name" value="Helical domain of apoptotic protease-activating factors"/>
    <property type="match status" value="1"/>
</dbReference>
<comment type="caution">
    <text evidence="3">The sequence shown here is derived from an EMBL/GenBank/DDBJ whole genome shotgun (WGS) entry which is preliminary data.</text>
</comment>
<proteinExistence type="predicted"/>
<feature type="domain" description="DZIP3-like HEPN" evidence="2">
    <location>
        <begin position="45"/>
        <end position="183"/>
    </location>
</feature>
<dbReference type="SUPFAM" id="SSF52540">
    <property type="entry name" value="P-loop containing nucleoside triphosphate hydrolases"/>
    <property type="match status" value="2"/>
</dbReference>
<dbReference type="Gene3D" id="3.40.50.300">
    <property type="entry name" value="P-loop containing nucleotide triphosphate hydrolases"/>
    <property type="match status" value="1"/>
</dbReference>
<evidence type="ECO:0000313" key="3">
    <source>
        <dbReference type="EMBL" id="CAH3016773.1"/>
    </source>
</evidence>
<dbReference type="PANTHER" id="PTHR47691:SF3">
    <property type="entry name" value="HTH-TYPE TRANSCRIPTIONAL REGULATOR RV0890C-RELATED"/>
    <property type="match status" value="1"/>
</dbReference>